<name>A0A6N4TL53_9FIRM</name>
<proteinExistence type="predicted"/>
<dbReference type="InterPro" id="IPR008254">
    <property type="entry name" value="Flavodoxin/NO_synth"/>
</dbReference>
<evidence type="ECO:0000313" key="3">
    <source>
        <dbReference type="Proteomes" id="UP000464754"/>
    </source>
</evidence>
<dbReference type="AlphaFoldDB" id="A0A6N4TL53"/>
<dbReference type="KEGG" id="aarg:Aargi30884_20480"/>
<dbReference type="Proteomes" id="UP000464754">
    <property type="component" value="Chromosome"/>
</dbReference>
<sequence length="160" mass="17929">MKSLVAYFSCSGTTEKAAKLIADTLHADLYEIKPKEPYTSADLNWMDSSSRSSVEMKDKSSRPAIGNKVENMEAYDVIYLGFPIWWYIAPTIINTFLESYDFKGKTIVPFATSGGSGAGKTDMYLHASCSEEVNWKSTTMLNGNVTKEKIKKWLDNMHIS</sequence>
<dbReference type="SUPFAM" id="SSF52218">
    <property type="entry name" value="Flavoproteins"/>
    <property type="match status" value="1"/>
</dbReference>
<dbReference type="PANTHER" id="PTHR39201">
    <property type="entry name" value="EXPORTED PROTEIN-RELATED"/>
    <property type="match status" value="1"/>
</dbReference>
<feature type="domain" description="Flavodoxin-like" evidence="1">
    <location>
        <begin position="2"/>
        <end position="157"/>
    </location>
</feature>
<dbReference type="RefSeq" id="WP_163052217.1">
    <property type="nucleotide sequence ID" value="NZ_AP019695.1"/>
</dbReference>
<evidence type="ECO:0000259" key="1">
    <source>
        <dbReference type="Pfam" id="PF12682"/>
    </source>
</evidence>
<dbReference type="PANTHER" id="PTHR39201:SF1">
    <property type="entry name" value="FLAVODOXIN-LIKE DOMAIN-CONTAINING PROTEIN"/>
    <property type="match status" value="1"/>
</dbReference>
<dbReference type="Gene3D" id="3.40.50.360">
    <property type="match status" value="1"/>
</dbReference>
<keyword evidence="3" id="KW-1185">Reference proteome</keyword>
<dbReference type="Pfam" id="PF12682">
    <property type="entry name" value="Flavodoxin_4"/>
    <property type="match status" value="1"/>
</dbReference>
<dbReference type="InterPro" id="IPR029039">
    <property type="entry name" value="Flavoprotein-like_sf"/>
</dbReference>
<evidence type="ECO:0000313" key="2">
    <source>
        <dbReference type="EMBL" id="BBK23145.1"/>
    </source>
</evidence>
<dbReference type="EMBL" id="AP019695">
    <property type="protein sequence ID" value="BBK23145.1"/>
    <property type="molecule type" value="Genomic_DNA"/>
</dbReference>
<organism evidence="2 3">
    <name type="scientific">Amedibacterium intestinale</name>
    <dbReference type="NCBI Taxonomy" id="2583452"/>
    <lineage>
        <taxon>Bacteria</taxon>
        <taxon>Bacillati</taxon>
        <taxon>Bacillota</taxon>
        <taxon>Erysipelotrichia</taxon>
        <taxon>Erysipelotrichales</taxon>
        <taxon>Erysipelotrichaceae</taxon>
        <taxon>Amedibacterium</taxon>
    </lineage>
</organism>
<dbReference type="NCBIfam" id="NF005501">
    <property type="entry name" value="PRK07116.1"/>
    <property type="match status" value="1"/>
</dbReference>
<gene>
    <name evidence="2" type="ORF">Aargi30884_20480</name>
</gene>
<dbReference type="GO" id="GO:0016651">
    <property type="term" value="F:oxidoreductase activity, acting on NAD(P)H"/>
    <property type="evidence" value="ECO:0007669"/>
    <property type="project" value="UniProtKB-ARBA"/>
</dbReference>
<accession>A0A6N4TL53</accession>
<dbReference type="GO" id="GO:0010181">
    <property type="term" value="F:FMN binding"/>
    <property type="evidence" value="ECO:0007669"/>
    <property type="project" value="InterPro"/>
</dbReference>
<protein>
    <submittedName>
        <fullName evidence="2">Flavodoxin</fullName>
    </submittedName>
</protein>
<reference evidence="3" key="1">
    <citation type="submission" date="2019-05" db="EMBL/GenBank/DDBJ databases">
        <title>Complete genome sequencing of Absiella argi strain JCM 30884.</title>
        <authorList>
            <person name="Sakamoto M."/>
            <person name="Murakami T."/>
            <person name="Mori H."/>
        </authorList>
    </citation>
    <scope>NUCLEOTIDE SEQUENCE [LARGE SCALE GENOMIC DNA]</scope>
    <source>
        <strain evidence="3">JCM 30884</strain>
    </source>
</reference>